<evidence type="ECO:0000313" key="12">
    <source>
        <dbReference type="Proteomes" id="UP000272888"/>
    </source>
</evidence>
<dbReference type="InterPro" id="IPR002941">
    <property type="entry name" value="DNA_methylase_N4/N6"/>
</dbReference>
<comment type="caution">
    <text evidence="11">The sequence shown here is derived from an EMBL/GenBank/DDBJ whole genome shotgun (WGS) entry which is preliminary data.</text>
</comment>
<feature type="domain" description="DNA methylase N-4/N-6" evidence="10">
    <location>
        <begin position="104"/>
        <end position="336"/>
    </location>
</feature>
<organism evidence="11 12">
    <name type="scientific">Corallococcus llansteffanensis</name>
    <dbReference type="NCBI Taxonomy" id="2316731"/>
    <lineage>
        <taxon>Bacteria</taxon>
        <taxon>Pseudomonadati</taxon>
        <taxon>Myxococcota</taxon>
        <taxon>Myxococcia</taxon>
        <taxon>Myxococcales</taxon>
        <taxon>Cystobacterineae</taxon>
        <taxon>Myxococcaceae</taxon>
        <taxon>Corallococcus</taxon>
    </lineage>
</organism>
<protein>
    <recommendedName>
        <fullName evidence="8">Methyltransferase</fullName>
        <ecNumber evidence="8">2.1.1.-</ecNumber>
    </recommendedName>
</protein>
<keyword evidence="4" id="KW-0949">S-adenosyl-L-methionine</keyword>
<evidence type="ECO:0000256" key="5">
    <source>
        <dbReference type="ARBA" id="ARBA00022747"/>
    </source>
</evidence>
<dbReference type="InterPro" id="IPR017985">
    <property type="entry name" value="MeTrfase_CN4_CS"/>
</dbReference>
<dbReference type="GO" id="GO:0015667">
    <property type="term" value="F:site-specific DNA-methyltransferase (cytosine-N4-specific) activity"/>
    <property type="evidence" value="ECO:0007669"/>
    <property type="project" value="UniProtKB-EC"/>
</dbReference>
<proteinExistence type="inferred from homology"/>
<dbReference type="InterPro" id="IPR029063">
    <property type="entry name" value="SAM-dependent_MTases_sf"/>
</dbReference>
<evidence type="ECO:0000256" key="1">
    <source>
        <dbReference type="ARBA" id="ARBA00010203"/>
    </source>
</evidence>
<evidence type="ECO:0000256" key="6">
    <source>
        <dbReference type="ARBA" id="ARBA00023125"/>
    </source>
</evidence>
<dbReference type="EC" id="2.1.1.-" evidence="8"/>
<dbReference type="GO" id="GO:0009307">
    <property type="term" value="P:DNA restriction-modification system"/>
    <property type="evidence" value="ECO:0007669"/>
    <property type="project" value="UniProtKB-KW"/>
</dbReference>
<dbReference type="InterPro" id="IPR001091">
    <property type="entry name" value="RM_Methyltransferase"/>
</dbReference>
<dbReference type="GO" id="GO:0008170">
    <property type="term" value="F:N-methyltransferase activity"/>
    <property type="evidence" value="ECO:0007669"/>
    <property type="project" value="InterPro"/>
</dbReference>
<dbReference type="Pfam" id="PF01555">
    <property type="entry name" value="N6_N4_Mtase"/>
    <property type="match status" value="1"/>
</dbReference>
<keyword evidence="12" id="KW-1185">Reference proteome</keyword>
<keyword evidence="3 11" id="KW-0808">Transferase</keyword>
<dbReference type="Proteomes" id="UP000272888">
    <property type="component" value="Unassembled WGS sequence"/>
</dbReference>
<evidence type="ECO:0000256" key="9">
    <source>
        <dbReference type="SAM" id="MobiDB-lite"/>
    </source>
</evidence>
<sequence length="343" mass="37839">MSSSVRNLRPLPIDCKPGHKVRRGVSSAISQPKDLQLEFMPPTAAANWKAGKGGEQEPDATIEPSASAGQRTFTGRTQRDVPWEVRQGDALETLSTLPENHFACAVTSPPYYWQRDYAVAGQLGMEPTIQGYVDTIATVLDQVRRVLRQDGLLFLNLGDTYYSAKGEPKGADRKNGARRFGLRAVDASGLGVPRKTAIGIPWRVALEMVSRGWILRSPIIWRRTGSLPEPTAKDRPWRTYEMLFMFSKSPRYYFARESLGGEEDIWTISERPTGSKGIHSAAFPEKLVQKCLDVGCAKGGHVLDPFAGSGTVLRVSVQSGRPVTGIDLSRRFCEHMANSLHAL</sequence>
<keyword evidence="5" id="KW-0680">Restriction system</keyword>
<evidence type="ECO:0000313" key="11">
    <source>
        <dbReference type="EMBL" id="RKH58451.1"/>
    </source>
</evidence>
<keyword evidence="2 11" id="KW-0489">Methyltransferase</keyword>
<name>A0A3A8PU56_9BACT</name>
<dbReference type="GO" id="GO:0032259">
    <property type="term" value="P:methylation"/>
    <property type="evidence" value="ECO:0007669"/>
    <property type="project" value="UniProtKB-KW"/>
</dbReference>
<dbReference type="GO" id="GO:0003677">
    <property type="term" value="F:DNA binding"/>
    <property type="evidence" value="ECO:0007669"/>
    <property type="project" value="UniProtKB-KW"/>
</dbReference>
<gene>
    <name evidence="11" type="ORF">D7V93_16760</name>
</gene>
<dbReference type="AlphaFoldDB" id="A0A3A8PU56"/>
<evidence type="ECO:0000256" key="8">
    <source>
        <dbReference type="RuleBase" id="RU362026"/>
    </source>
</evidence>
<evidence type="ECO:0000256" key="4">
    <source>
        <dbReference type="ARBA" id="ARBA00022691"/>
    </source>
</evidence>
<evidence type="ECO:0000256" key="3">
    <source>
        <dbReference type="ARBA" id="ARBA00022679"/>
    </source>
</evidence>
<evidence type="ECO:0000256" key="2">
    <source>
        <dbReference type="ARBA" id="ARBA00022603"/>
    </source>
</evidence>
<feature type="compositionally biased region" description="Polar residues" evidence="9">
    <location>
        <begin position="67"/>
        <end position="76"/>
    </location>
</feature>
<comment type="similarity">
    <text evidence="1">Belongs to the N(4)/N(6)-methyltransferase family. N(4) subfamily.</text>
</comment>
<evidence type="ECO:0000256" key="7">
    <source>
        <dbReference type="ARBA" id="ARBA00049120"/>
    </source>
</evidence>
<reference evidence="12" key="1">
    <citation type="submission" date="2018-09" db="EMBL/GenBank/DDBJ databases">
        <authorList>
            <person name="Livingstone P.G."/>
            <person name="Whitworth D.E."/>
        </authorList>
    </citation>
    <scope>NUCLEOTIDE SEQUENCE [LARGE SCALE GENOMIC DNA]</scope>
    <source>
        <strain evidence="12">CA051B</strain>
    </source>
</reference>
<dbReference type="Gene3D" id="3.40.50.150">
    <property type="entry name" value="Vaccinia Virus protein VP39"/>
    <property type="match status" value="1"/>
</dbReference>
<dbReference type="SUPFAM" id="SSF53335">
    <property type="entry name" value="S-adenosyl-L-methionine-dependent methyltransferases"/>
    <property type="match status" value="1"/>
</dbReference>
<accession>A0A3A8PU56</accession>
<dbReference type="PRINTS" id="PR00508">
    <property type="entry name" value="S21N4MTFRASE"/>
</dbReference>
<keyword evidence="6" id="KW-0238">DNA-binding</keyword>
<dbReference type="EMBL" id="RAWB01000156">
    <property type="protein sequence ID" value="RKH58451.1"/>
    <property type="molecule type" value="Genomic_DNA"/>
</dbReference>
<evidence type="ECO:0000259" key="10">
    <source>
        <dbReference type="Pfam" id="PF01555"/>
    </source>
</evidence>
<comment type="catalytic activity">
    <reaction evidence="7">
        <text>a 2'-deoxycytidine in DNA + S-adenosyl-L-methionine = an N(4)-methyl-2'-deoxycytidine in DNA + S-adenosyl-L-homocysteine + H(+)</text>
        <dbReference type="Rhea" id="RHEA:16857"/>
        <dbReference type="Rhea" id="RHEA-COMP:11369"/>
        <dbReference type="Rhea" id="RHEA-COMP:13674"/>
        <dbReference type="ChEBI" id="CHEBI:15378"/>
        <dbReference type="ChEBI" id="CHEBI:57856"/>
        <dbReference type="ChEBI" id="CHEBI:59789"/>
        <dbReference type="ChEBI" id="CHEBI:85452"/>
        <dbReference type="ChEBI" id="CHEBI:137933"/>
        <dbReference type="EC" id="2.1.1.113"/>
    </reaction>
</comment>
<dbReference type="PROSITE" id="PS00093">
    <property type="entry name" value="N4_MTASE"/>
    <property type="match status" value="1"/>
</dbReference>
<feature type="region of interest" description="Disordered" evidence="9">
    <location>
        <begin position="46"/>
        <end position="80"/>
    </location>
</feature>